<accession>A0ABN6E201</accession>
<organism evidence="3 4">
    <name type="scientific">Desulfuromonas versatilis</name>
    <dbReference type="NCBI Taxonomy" id="2802975"/>
    <lineage>
        <taxon>Bacteria</taxon>
        <taxon>Pseudomonadati</taxon>
        <taxon>Thermodesulfobacteriota</taxon>
        <taxon>Desulfuromonadia</taxon>
        <taxon>Desulfuromonadales</taxon>
        <taxon>Desulfuromonadaceae</taxon>
        <taxon>Desulfuromonas</taxon>
    </lineage>
</organism>
<keyword evidence="2" id="KW-0808">Transferase</keyword>
<keyword evidence="1 3" id="KW-0489">Methyltransferase</keyword>
<dbReference type="PANTHER" id="PTHR43648">
    <property type="entry name" value="ELECTRON TRANSFER FLAVOPROTEIN BETA SUBUNIT LYSINE METHYLTRANSFERASE"/>
    <property type="match status" value="1"/>
</dbReference>
<gene>
    <name evidence="3" type="ORF">DESUT3_25930</name>
</gene>
<dbReference type="RefSeq" id="WP_221248944.1">
    <property type="nucleotide sequence ID" value="NZ_AP024355.1"/>
</dbReference>
<name>A0ABN6E201_9BACT</name>
<evidence type="ECO:0000256" key="1">
    <source>
        <dbReference type="ARBA" id="ARBA00022603"/>
    </source>
</evidence>
<evidence type="ECO:0000256" key="2">
    <source>
        <dbReference type="ARBA" id="ARBA00022679"/>
    </source>
</evidence>
<dbReference type="Pfam" id="PF06325">
    <property type="entry name" value="PrmA"/>
    <property type="match status" value="1"/>
</dbReference>
<dbReference type="PANTHER" id="PTHR43648:SF1">
    <property type="entry name" value="ELECTRON TRANSFER FLAVOPROTEIN BETA SUBUNIT LYSINE METHYLTRANSFERASE"/>
    <property type="match status" value="1"/>
</dbReference>
<dbReference type="CDD" id="cd02440">
    <property type="entry name" value="AdoMet_MTases"/>
    <property type="match status" value="1"/>
</dbReference>
<reference evidence="3 4" key="2">
    <citation type="journal article" date="2021" name="Int. J. Syst. Evol. Microbiol.">
        <title>Isolation and Polyphasic Characterization of Desulfuromonas versatilis sp. Nov., an Electrogenic Bacteria Capable of Versatile Metabolism Isolated from a Graphene Oxide-Reducing Enrichment Culture.</title>
        <authorList>
            <person name="Xie L."/>
            <person name="Yoshida N."/>
            <person name="Ishii S."/>
            <person name="Meng L."/>
        </authorList>
    </citation>
    <scope>NUCLEOTIDE SEQUENCE [LARGE SCALE GENOMIC DNA]</scope>
    <source>
        <strain evidence="3 4">NIT-T3</strain>
    </source>
</reference>
<protein>
    <submittedName>
        <fullName evidence="3">SAM-dependent methyltransferase</fullName>
    </submittedName>
</protein>
<dbReference type="EMBL" id="AP024355">
    <property type="protein sequence ID" value="BCR05524.1"/>
    <property type="molecule type" value="Genomic_DNA"/>
</dbReference>
<dbReference type="Proteomes" id="UP001319827">
    <property type="component" value="Chromosome"/>
</dbReference>
<reference evidence="3 4" key="1">
    <citation type="journal article" date="2016" name="C (Basel)">
        <title>Selective Growth of and Electricity Production by Marine Exoelectrogenic Bacteria in Self-Aggregated Hydrogel of Microbially Reduced Graphene Oxide.</title>
        <authorList>
            <person name="Yoshida N."/>
            <person name="Goto Y."/>
            <person name="Miyata Y."/>
        </authorList>
    </citation>
    <scope>NUCLEOTIDE SEQUENCE [LARGE SCALE GENOMIC DNA]</scope>
    <source>
        <strain evidence="3 4">NIT-T3</strain>
    </source>
</reference>
<dbReference type="SUPFAM" id="SSF53335">
    <property type="entry name" value="S-adenosyl-L-methionine-dependent methyltransferases"/>
    <property type="match status" value="1"/>
</dbReference>
<evidence type="ECO:0000313" key="3">
    <source>
        <dbReference type="EMBL" id="BCR05524.1"/>
    </source>
</evidence>
<keyword evidence="4" id="KW-1185">Reference proteome</keyword>
<proteinExistence type="predicted"/>
<dbReference type="InterPro" id="IPR029063">
    <property type="entry name" value="SAM-dependent_MTases_sf"/>
</dbReference>
<dbReference type="GO" id="GO:0032259">
    <property type="term" value="P:methylation"/>
    <property type="evidence" value="ECO:0007669"/>
    <property type="project" value="UniProtKB-KW"/>
</dbReference>
<dbReference type="InterPro" id="IPR050078">
    <property type="entry name" value="Ribosomal_L11_MeTrfase_PrmA"/>
</dbReference>
<sequence length="197" mass="21463">MGREFRPFDIGRRFRVLPEKSPISSIDRLDLIMAAGAFGSGEHETTASCLELLETLPAVSGANLLDLGSGTGILSIAALKLGAGQAVCVDIDPAAIATCRKNCELNRVSDRVSHIQGTLTDVPQNGFDMILANIYGDILLEVAEQLVAKARPGASLVLSGILWEYNFDVRQRYERLGCEVLKNRMLEEFSSVLLQKR</sequence>
<evidence type="ECO:0000313" key="4">
    <source>
        <dbReference type="Proteomes" id="UP001319827"/>
    </source>
</evidence>
<dbReference type="GO" id="GO:0008168">
    <property type="term" value="F:methyltransferase activity"/>
    <property type="evidence" value="ECO:0007669"/>
    <property type="project" value="UniProtKB-KW"/>
</dbReference>
<dbReference type="Gene3D" id="3.40.50.150">
    <property type="entry name" value="Vaccinia Virus protein VP39"/>
    <property type="match status" value="1"/>
</dbReference>